<keyword evidence="1" id="KW-0812">Transmembrane</keyword>
<evidence type="ECO:0000256" key="1">
    <source>
        <dbReference type="SAM" id="Phobius"/>
    </source>
</evidence>
<accession>A0A804KBR8</accession>
<evidence type="ECO:0000313" key="4">
    <source>
        <dbReference type="Proteomes" id="UP000012960"/>
    </source>
</evidence>
<dbReference type="InParanoid" id="A0A804KBR8"/>
<keyword evidence="1" id="KW-0472">Membrane</keyword>
<reference evidence="2" key="1">
    <citation type="submission" date="2021-03" db="EMBL/GenBank/DDBJ databases">
        <authorList>
            <consortium name="Genoscope - CEA"/>
            <person name="William W."/>
        </authorList>
    </citation>
    <scope>NUCLEOTIDE SEQUENCE</scope>
    <source>
        <strain evidence="2">Doubled-haploid Pahang</strain>
    </source>
</reference>
<dbReference type="Proteomes" id="UP000012960">
    <property type="component" value="Unplaced"/>
</dbReference>
<evidence type="ECO:0000313" key="3">
    <source>
        <dbReference type="EnsemblPlants" id="Ma08_p28470.1"/>
    </source>
</evidence>
<sequence length="49" mass="5505">MVSIGKLIAVKKFLFCLLYLINPIIIFLYGTEVPAIISSLFLSDINFLV</sequence>
<reference evidence="3" key="2">
    <citation type="submission" date="2021-05" db="UniProtKB">
        <authorList>
            <consortium name="EnsemblPlants"/>
        </authorList>
    </citation>
    <scope>IDENTIFICATION</scope>
    <source>
        <strain evidence="3">subsp. malaccensis</strain>
    </source>
</reference>
<gene>
    <name evidence="2" type="ORF">GSMUA_89250.1</name>
</gene>
<dbReference type="Gramene" id="Ma08_t28470.1">
    <property type="protein sequence ID" value="Ma08_p28470.1"/>
    <property type="gene ID" value="Ma08_g28470"/>
</dbReference>
<organism evidence="3 4">
    <name type="scientific">Musa acuminata subsp. malaccensis</name>
    <name type="common">Wild banana</name>
    <name type="synonym">Musa malaccensis</name>
    <dbReference type="NCBI Taxonomy" id="214687"/>
    <lineage>
        <taxon>Eukaryota</taxon>
        <taxon>Viridiplantae</taxon>
        <taxon>Streptophyta</taxon>
        <taxon>Embryophyta</taxon>
        <taxon>Tracheophyta</taxon>
        <taxon>Spermatophyta</taxon>
        <taxon>Magnoliopsida</taxon>
        <taxon>Liliopsida</taxon>
        <taxon>Zingiberales</taxon>
        <taxon>Musaceae</taxon>
        <taxon>Musa</taxon>
    </lineage>
</organism>
<proteinExistence type="predicted"/>
<dbReference type="EMBL" id="HG996472">
    <property type="protein sequence ID" value="CAG1833005.1"/>
    <property type="molecule type" value="Genomic_DNA"/>
</dbReference>
<dbReference type="EnsemblPlants" id="Ma08_t28470.1">
    <property type="protein sequence ID" value="Ma08_p28470.1"/>
    <property type="gene ID" value="Ma08_g28470"/>
</dbReference>
<keyword evidence="4" id="KW-1185">Reference proteome</keyword>
<name>A0A804KBR8_MUSAM</name>
<evidence type="ECO:0000313" key="2">
    <source>
        <dbReference type="EMBL" id="CAG1833005.1"/>
    </source>
</evidence>
<protein>
    <submittedName>
        <fullName evidence="2">(wild Malaysian banana) hypothetical protein</fullName>
    </submittedName>
</protein>
<feature type="transmembrane region" description="Helical" evidence="1">
    <location>
        <begin position="12"/>
        <end position="30"/>
    </location>
</feature>
<keyword evidence="1" id="KW-1133">Transmembrane helix</keyword>
<dbReference type="AlphaFoldDB" id="A0A804KBR8"/>